<organism evidence="8">
    <name type="scientific">Heterosigma akashiwo</name>
    <name type="common">Chromophytic alga</name>
    <name type="synonym">Heterosigma carterae</name>
    <dbReference type="NCBI Taxonomy" id="2829"/>
    <lineage>
        <taxon>Eukaryota</taxon>
        <taxon>Sar</taxon>
        <taxon>Stramenopiles</taxon>
        <taxon>Ochrophyta</taxon>
        <taxon>Raphidophyceae</taxon>
        <taxon>Chattonellales</taxon>
        <taxon>Chattonellaceae</taxon>
        <taxon>Heterosigma</taxon>
    </lineage>
</organism>
<dbReference type="EMBL" id="LC229078">
    <property type="protein sequence ID" value="BBB45996.1"/>
    <property type="molecule type" value="Genomic_DNA"/>
</dbReference>
<dbReference type="EMBL" id="LC384963">
    <property type="protein sequence ID" value="BBE28116.1"/>
    <property type="molecule type" value="Genomic_DNA"/>
</dbReference>
<reference evidence="5" key="3">
    <citation type="submission" date="2016-01" db="EMBL/GenBank/DDBJ databases">
        <title>Mitochondrial genome DNA sequence of Heterosigma akashiwo strain H93616.</title>
        <authorList>
            <person name="Ogura Y."/>
            <person name="Hayashi T."/>
            <person name="Ueki S."/>
        </authorList>
    </citation>
    <scope>NUCLEOTIDE SEQUENCE</scope>
    <source>
        <strain evidence="5">H93616</strain>
    </source>
</reference>
<dbReference type="EMBL" id="LC228565">
    <property type="protein sequence ID" value="BBB45842.1"/>
    <property type="molecule type" value="Genomic_DNA"/>
</dbReference>
<dbReference type="EMBL" id="LC384957">
    <property type="protein sequence ID" value="BBE27888.1"/>
    <property type="molecule type" value="Genomic_DNA"/>
</dbReference>
<dbReference type="InterPro" id="IPR042106">
    <property type="entry name" value="Nuo/plastoQ_OxRdtase_6_NuoJ"/>
</dbReference>
<protein>
    <recommendedName>
        <fullName evidence="1">NADH-ubiquinone oxidoreductase chain 6</fullName>
        <ecNumber evidence="1">7.1.1.2</ecNumber>
    </recommendedName>
</protein>
<keyword evidence="1" id="KW-0812">Transmembrane</keyword>
<dbReference type="EMBL" id="LC228560">
    <property type="protein sequence ID" value="BBB45652.1"/>
    <property type="molecule type" value="Genomic_DNA"/>
</dbReference>
<reference evidence="8" key="1">
    <citation type="journal article" date="2010" name="Harmful Algae">
        <title>Mitochondrial genomes from two red tide forming raphidophycean algae Heterosigma akashiwo and Chattonella marina var. marina.</title>
        <authorList>
            <person name="Masuda I."/>
            <person name="Kamikawa R."/>
            <person name="Ueda M."/>
            <person name="Oyama K."/>
            <person name="Yoshimatsu S."/>
            <person name="Inagaki Y."/>
            <person name="Sako Y."/>
        </authorList>
    </citation>
    <scope>NUCLEOTIDE SEQUENCE</scope>
    <source>
        <strain evidence="8">Berkeley</strain>
    </source>
</reference>
<keyword evidence="1" id="KW-0249">Electron transport</keyword>
<dbReference type="EMBL" id="LC384960">
    <property type="protein sequence ID" value="BBE28002.1"/>
    <property type="molecule type" value="Genomic_DNA"/>
</dbReference>
<gene>
    <name evidence="8" type="primary">nad6</name>
</gene>
<dbReference type="GeneID" id="11542438"/>
<dbReference type="GO" id="GO:0031966">
    <property type="term" value="C:mitochondrial membrane"/>
    <property type="evidence" value="ECO:0007669"/>
    <property type="project" value="UniProtKB-SubCell"/>
</dbReference>
<dbReference type="EMBL" id="LC228562">
    <property type="protein sequence ID" value="BBB45728.1"/>
    <property type="molecule type" value="Genomic_DNA"/>
</dbReference>
<dbReference type="EMBL" id="LC384965">
    <property type="protein sequence ID" value="BBE28194.1"/>
    <property type="molecule type" value="Genomic_DNA"/>
</dbReference>
<evidence type="ECO:0000313" key="28">
    <source>
        <dbReference type="EMBL" id="BBE28232.1"/>
    </source>
</evidence>
<feature type="transmembrane region" description="Helical" evidence="1">
    <location>
        <begin position="88"/>
        <end position="109"/>
    </location>
</feature>
<feature type="transmembrane region" description="Helical" evidence="1">
    <location>
        <begin position="31"/>
        <end position="48"/>
    </location>
</feature>
<feature type="transmembrane region" description="Helical" evidence="1">
    <location>
        <begin position="6"/>
        <end position="24"/>
    </location>
</feature>
<evidence type="ECO:0000313" key="5">
    <source>
        <dbReference type="EMBL" id="AOT84796.1"/>
    </source>
</evidence>
<comment type="catalytic activity">
    <reaction evidence="1">
        <text>a ubiquinone + NADH + 5 H(+)(in) = a ubiquinol + NAD(+) + 4 H(+)(out)</text>
        <dbReference type="Rhea" id="RHEA:29091"/>
        <dbReference type="Rhea" id="RHEA-COMP:9565"/>
        <dbReference type="Rhea" id="RHEA-COMP:9566"/>
        <dbReference type="ChEBI" id="CHEBI:15378"/>
        <dbReference type="ChEBI" id="CHEBI:16389"/>
        <dbReference type="ChEBI" id="CHEBI:17976"/>
        <dbReference type="ChEBI" id="CHEBI:57540"/>
        <dbReference type="ChEBI" id="CHEBI:57945"/>
        <dbReference type="EC" id="7.1.1.2"/>
    </reaction>
</comment>
<evidence type="ECO:0000313" key="6">
    <source>
        <dbReference type="EMBL" id="AOT84838.1"/>
    </source>
</evidence>
<dbReference type="PANTHER" id="PTHR33269:SF17">
    <property type="entry name" value="NADH-UBIQUINONE OXIDOREDUCTASE CHAIN 6"/>
    <property type="match status" value="1"/>
</dbReference>
<dbReference type="EMBL" id="KU561550">
    <property type="protein sequence ID" value="AOT84880.1"/>
    <property type="molecule type" value="Genomic_DNA"/>
</dbReference>
<evidence type="ECO:0000313" key="19">
    <source>
        <dbReference type="EMBL" id="BBE27888.1"/>
    </source>
</evidence>
<dbReference type="AlphaFoldDB" id="D2Z260"/>
<evidence type="ECO:0000313" key="18">
    <source>
        <dbReference type="EMBL" id="BBB45996.1"/>
    </source>
</evidence>
<dbReference type="EMBL" id="LC384962">
    <property type="protein sequence ID" value="BBE28078.1"/>
    <property type="molecule type" value="Genomic_DNA"/>
</dbReference>
<reference evidence="7" key="5">
    <citation type="submission" date="2016-01" db="EMBL/GenBank/DDBJ databases">
        <title>Mitochondrial genome DNA sequence of Heterosigma akashiwo strain HaTj01.</title>
        <authorList>
            <person name="Ogura Y."/>
            <person name="Hayashi T."/>
            <person name="Ueki S."/>
        </authorList>
    </citation>
    <scope>NUCLEOTIDE SEQUENCE</scope>
    <source>
        <strain evidence="7">HaTj01</strain>
    </source>
</reference>
<evidence type="ECO:0000313" key="7">
    <source>
        <dbReference type="EMBL" id="AOT84880.1"/>
    </source>
</evidence>
<sequence>MSEFTFFYLFAGLILISAFMTITVSNPVHSVLFLILVFVGSAAVLLLMEVEFLSLMFIIIYVGAIAVLFLFVVMMLDIKLSSSNNNYLRYLSIGGFLGFLFFVETYYLVETSVFAPQVDSSLVLESSYQDWITRLDTLTNMECLGQFLYTYYFFHFLIAGIVLLVGMIGAIVLTLHVNHTSKNQLICKQLSRQVKNATFLTTIS</sequence>
<evidence type="ECO:0000313" key="4">
    <source>
        <dbReference type="EMBL" id="AOR08494.1"/>
    </source>
</evidence>
<name>D2Z260_HETAK</name>
<dbReference type="InterPro" id="IPR001457">
    <property type="entry name" value="NADH_UbQ/plastoQ_OxRdtase_su6"/>
</dbReference>
<keyword evidence="1" id="KW-1278">Translocase</keyword>
<evidence type="ECO:0000313" key="24">
    <source>
        <dbReference type="EMBL" id="BBE28078.1"/>
    </source>
</evidence>
<proteinExistence type="inferred from homology"/>
<dbReference type="EMBL" id="KU726247">
    <property type="protein sequence ID" value="AOR08494.1"/>
    <property type="molecule type" value="Genomic_DNA"/>
</dbReference>
<keyword evidence="1" id="KW-0830">Ubiquinone</keyword>
<dbReference type="Gene3D" id="1.20.120.1200">
    <property type="entry name" value="NADH-ubiquinone/plastoquinone oxidoreductase chain 6, subunit NuoJ"/>
    <property type="match status" value="1"/>
</dbReference>
<evidence type="ECO:0000313" key="10">
    <source>
        <dbReference type="EMBL" id="BBB45690.1"/>
    </source>
</evidence>
<dbReference type="EMBL" id="LC228564">
    <property type="protein sequence ID" value="BBB45804.1"/>
    <property type="molecule type" value="Genomic_DNA"/>
</dbReference>
<evidence type="ECO:0000313" key="22">
    <source>
        <dbReference type="EMBL" id="BBE28002.1"/>
    </source>
</evidence>
<reference evidence="4" key="6">
    <citation type="submission" date="2016-02" db="EMBL/GenBank/DDBJ databases">
        <authorList>
            <person name="Wen L."/>
            <person name="He K."/>
            <person name="Yang H."/>
        </authorList>
    </citation>
    <scope>NUCLEOTIDE SEQUENCE</scope>
    <source>
        <strain evidence="4">NEPCC522</strain>
    </source>
</reference>
<keyword evidence="1" id="KW-1133">Transmembrane helix</keyword>
<dbReference type="EMBL" id="GQ222227">
    <property type="protein sequence ID" value="ACS27129.1"/>
    <property type="molecule type" value="Genomic_DNA"/>
</dbReference>
<evidence type="ECO:0000313" key="11">
    <source>
        <dbReference type="EMBL" id="BBB45728.1"/>
    </source>
</evidence>
<dbReference type="RefSeq" id="YP_005090310.1">
    <property type="nucleotide sequence ID" value="NC_016738.1"/>
</dbReference>
<comment type="similarity">
    <text evidence="1">Belongs to the complex I subunit 6 family.</text>
</comment>
<evidence type="ECO:0000313" key="13">
    <source>
        <dbReference type="EMBL" id="BBB45804.1"/>
    </source>
</evidence>
<dbReference type="Pfam" id="PF00499">
    <property type="entry name" value="Oxidored_q3"/>
    <property type="match status" value="1"/>
</dbReference>
<evidence type="ECO:0000313" key="27">
    <source>
        <dbReference type="EMBL" id="BBE28194.1"/>
    </source>
</evidence>
<keyword evidence="1" id="KW-0679">Respiratory chain</keyword>
<dbReference type="NCBIfam" id="NF005164">
    <property type="entry name" value="PRK06638.1-4"/>
    <property type="match status" value="1"/>
</dbReference>
<evidence type="ECO:0000313" key="12">
    <source>
        <dbReference type="EMBL" id="BBB45766.1"/>
    </source>
</evidence>
<reference evidence="9" key="7">
    <citation type="submission" date="2017-03" db="EMBL/GenBank/DDBJ databases">
        <title>Heterosigma akashiwo mitochondrial genome sequence.</title>
        <authorList>
            <person name="Ueki S."/>
        </authorList>
    </citation>
    <scope>NUCLEOTIDE SEQUENCE</scope>
    <source>
        <strain evidence="15">CCAP934-4</strain>
        <strain evidence="13">CCAP934-8</strain>
        <strain evidence="14">CCAP934-9</strain>
        <strain evidence="16">CCMP1870</strain>
        <strain evidence="9">CCMP2270</strain>
        <strain evidence="10">CCMP3374</strain>
        <strain evidence="17">EHUSP1</strain>
        <strain evidence="18">Haek95051</strain>
        <strain evidence="12">Haek9806-1</strain>
        <strain evidence="11">HaFk01</strain>
    </source>
</reference>
<evidence type="ECO:0000313" key="14">
    <source>
        <dbReference type="EMBL" id="BBB45842.1"/>
    </source>
</evidence>
<dbReference type="EMBL" id="LC384959">
    <property type="protein sequence ID" value="BBE27964.1"/>
    <property type="molecule type" value="Genomic_DNA"/>
</dbReference>
<evidence type="ECO:0000313" key="9">
    <source>
        <dbReference type="EMBL" id="BBB45652.1"/>
    </source>
</evidence>
<evidence type="ECO:0000313" key="21">
    <source>
        <dbReference type="EMBL" id="BBE27964.1"/>
    </source>
</evidence>
<evidence type="ECO:0000313" key="2">
    <source>
        <dbReference type="EMBL" id="ACS27129.1"/>
    </source>
</evidence>
<evidence type="ECO:0000313" key="16">
    <source>
        <dbReference type="EMBL" id="BBB45920.1"/>
    </source>
</evidence>
<dbReference type="EMBL" id="GQ222228">
    <property type="protein sequence ID" value="ACS27168.1"/>
    <property type="molecule type" value="Genomic_DNA"/>
</dbReference>
<evidence type="ECO:0000313" key="3">
    <source>
        <dbReference type="EMBL" id="ACS27168.1"/>
    </source>
</evidence>
<dbReference type="EMBL" id="LC384966">
    <property type="protein sequence ID" value="BBE28232.1"/>
    <property type="molecule type" value="Genomic_DNA"/>
</dbReference>
<dbReference type="PANTHER" id="PTHR33269">
    <property type="entry name" value="NADH-UBIQUINONE OXIDOREDUCTASE CHAIN 6"/>
    <property type="match status" value="1"/>
</dbReference>
<dbReference type="GO" id="GO:0008137">
    <property type="term" value="F:NADH dehydrogenase (ubiquinone) activity"/>
    <property type="evidence" value="ECO:0007669"/>
    <property type="project" value="UniProtKB-UniRule"/>
</dbReference>
<dbReference type="EMBL" id="LC229077">
    <property type="protein sequence ID" value="BBB45958.1"/>
    <property type="molecule type" value="Genomic_DNA"/>
</dbReference>
<dbReference type="EMBL" id="LC228563">
    <property type="protein sequence ID" value="BBB45766.1"/>
    <property type="molecule type" value="Genomic_DNA"/>
</dbReference>
<keyword evidence="1 8" id="KW-0496">Mitochondrion</keyword>
<dbReference type="EMBL" id="LC384964">
    <property type="protein sequence ID" value="BBE28155.1"/>
    <property type="molecule type" value="Genomic_DNA"/>
</dbReference>
<reference evidence="2" key="2">
    <citation type="journal article" date="2010" name="Nova Hedwig Beih">
        <title>Comparative analysis of complete mitochondrial genome sequences from two geographically distinct Heterosigma akashiwo (Raphidophyceae) strains.</title>
        <authorList>
            <person name="Karol K.G."/>
            <person name="Jacobs M.A."/>
            <person name="Zhou Y."/>
            <person name="Sims E.H."/>
            <person name="Gillett W.D."/>
            <person name="Cattolico R.A."/>
        </authorList>
    </citation>
    <scope>NUCLEOTIDE SEQUENCE</scope>
    <source>
        <strain evidence="3">CCMP452</strain>
        <strain evidence="2">NIES293</strain>
    </source>
</reference>
<dbReference type="EC" id="7.1.1.2" evidence="1"/>
<dbReference type="EMBL" id="LC384961">
    <property type="protein sequence ID" value="BBE28040.1"/>
    <property type="molecule type" value="Genomic_DNA"/>
</dbReference>
<evidence type="ECO:0000313" key="20">
    <source>
        <dbReference type="EMBL" id="BBE27926.1"/>
    </source>
</evidence>
<geneLocation type="mitochondrion" evidence="8"/>
<feature type="transmembrane region" description="Helical" evidence="1">
    <location>
        <begin position="151"/>
        <end position="175"/>
    </location>
</feature>
<keyword evidence="1" id="KW-0520">NAD</keyword>
<reference evidence="6" key="4">
    <citation type="submission" date="2016-01" db="EMBL/GenBank/DDBJ databases">
        <title>Mitochondrial genome DNA sequence of Heterosigma akashiwo strain Ha00_17.</title>
        <authorList>
            <person name="Ogura Y."/>
            <person name="Hayashi T."/>
            <person name="Ueki S."/>
        </authorList>
    </citation>
    <scope>NUCLEOTIDE SEQUENCE</scope>
    <source>
        <strain evidence="6">Ha00_17</strain>
    </source>
</reference>
<dbReference type="EMBL" id="LC228561">
    <property type="protein sequence ID" value="BBB45690.1"/>
    <property type="molecule type" value="Genomic_DNA"/>
</dbReference>
<dbReference type="EMBL" id="KU561547">
    <property type="protein sequence ID" value="AOT84796.1"/>
    <property type="molecule type" value="Genomic_DNA"/>
</dbReference>
<dbReference type="EMBL" id="LC229076">
    <property type="protein sequence ID" value="BBB45920.1"/>
    <property type="molecule type" value="Genomic_DNA"/>
</dbReference>
<feature type="transmembrane region" description="Helical" evidence="1">
    <location>
        <begin position="54"/>
        <end position="76"/>
    </location>
</feature>
<evidence type="ECO:0000256" key="1">
    <source>
        <dbReference type="RuleBase" id="RU004430"/>
    </source>
</evidence>
<evidence type="ECO:0000313" key="23">
    <source>
        <dbReference type="EMBL" id="BBE28040.1"/>
    </source>
</evidence>
<evidence type="ECO:0000313" key="25">
    <source>
        <dbReference type="EMBL" id="BBE28116.1"/>
    </source>
</evidence>
<evidence type="ECO:0000313" key="17">
    <source>
        <dbReference type="EMBL" id="BBB45958.1"/>
    </source>
</evidence>
<dbReference type="EMBL" id="AB546637">
    <property type="protein sequence ID" value="BAI70624.1"/>
    <property type="molecule type" value="Genomic_DNA"/>
</dbReference>
<reference evidence="19" key="9">
    <citation type="submission" date="2018-05" db="EMBL/GenBank/DDBJ databases">
        <title>Mitochondrial DNA sequences of Heterosigma akashiwo strains.</title>
        <authorList>
            <person name="Ueki S."/>
        </authorList>
    </citation>
    <scope>NUCLEOTIDE SEQUENCE</scope>
    <source>
        <strain evidence="19">CCAP934-3</strain>
        <strain evidence="20">CCAP934-7</strain>
        <strain evidence="21">CCMP1595</strain>
        <strain evidence="22">CCMP1596</strain>
        <strain evidence="24">Haek9806-2</strain>
        <strain evidence="23">HaGS95</strain>
    </source>
</reference>
<dbReference type="EMBL" id="LC228566">
    <property type="protein sequence ID" value="BBB45880.1"/>
    <property type="molecule type" value="Genomic_DNA"/>
</dbReference>
<evidence type="ECO:0000313" key="15">
    <source>
        <dbReference type="EMBL" id="BBB45880.1"/>
    </source>
</evidence>
<evidence type="ECO:0000313" key="26">
    <source>
        <dbReference type="EMBL" id="BBE28155.1"/>
    </source>
</evidence>
<dbReference type="EMBL" id="LC384958">
    <property type="protein sequence ID" value="BBE27926.1"/>
    <property type="molecule type" value="Genomic_DNA"/>
</dbReference>
<accession>D2Z260</accession>
<keyword evidence="1" id="KW-0472">Membrane</keyword>
<keyword evidence="1" id="KW-0813">Transport</keyword>
<reference evidence="25" key="8">
    <citation type="submission" date="2018-05" db="EMBL/GenBank/DDBJ databases">
        <title>Heterosigma akashiwo mitochondrial genome sequences.</title>
        <authorList>
            <person name="Ueki S."/>
        </authorList>
    </citation>
    <scope>NUCLEOTIDE SEQUENCE</scope>
    <source>
        <strain evidence="25">BrRJ1</strain>
        <strain evidence="26">BrRJ5</strain>
        <strain evidence="27">CAW05</strain>
        <strain evidence="28">RCC1502</strain>
    </source>
</reference>
<evidence type="ECO:0000313" key="8">
    <source>
        <dbReference type="EMBL" id="BAI70624.1"/>
    </source>
</evidence>
<comment type="subcellular location">
    <subcellularLocation>
        <location evidence="1">Mitochondrion membrane</location>
        <topology evidence="1">Multi-pass membrane protein</topology>
    </subcellularLocation>
</comment>
<dbReference type="EMBL" id="KU561548">
    <property type="protein sequence ID" value="AOT84838.1"/>
    <property type="molecule type" value="Genomic_DNA"/>
</dbReference>
<comment type="function">
    <text evidence="1">Core subunit of the mitochondrial membrane respiratory chain NADH dehydrogenase (Complex I) which catalyzes electron transfer from NADH through the respiratory chain, using ubiquinone as an electron acceptor. Essential for the catalytic activity and assembly of complex I.</text>
</comment>